<keyword evidence="5" id="KW-0573">Peptidoglycan synthesis</keyword>
<evidence type="ECO:0000256" key="7">
    <source>
        <dbReference type="PIRSR" id="PIRSR618044-1"/>
    </source>
</evidence>
<reference evidence="13 14" key="1">
    <citation type="journal article" date="2018" name="Int. J. Syst. Evol. Microbiol.">
        <title>Mesosutterella multiformis gen. nov., sp. nov., a member of the family Sutterellaceae and Sutterella megalosphaeroides sp. nov., isolated from human faeces.</title>
        <authorList>
            <person name="Sakamoto M."/>
            <person name="Ikeyama N."/>
            <person name="Kunihiro T."/>
            <person name="Iino T."/>
            <person name="Yuki M."/>
            <person name="Ohkuma M."/>
        </authorList>
    </citation>
    <scope>NUCLEOTIDE SEQUENCE [LARGE SCALE GENOMIC DNA]</scope>
    <source>
        <strain evidence="13 14">6FBBBH3</strain>
    </source>
</reference>
<evidence type="ECO:0000256" key="4">
    <source>
        <dbReference type="ARBA" id="ARBA00022960"/>
    </source>
</evidence>
<dbReference type="Proteomes" id="UP000271003">
    <property type="component" value="Chromosome"/>
</dbReference>
<dbReference type="Pfam" id="PF00768">
    <property type="entry name" value="Peptidase_S11"/>
    <property type="match status" value="1"/>
</dbReference>
<dbReference type="EMBL" id="AP018786">
    <property type="protein sequence ID" value="BBF22652.1"/>
    <property type="molecule type" value="Genomic_DNA"/>
</dbReference>
<proteinExistence type="inferred from homology"/>
<evidence type="ECO:0000256" key="2">
    <source>
        <dbReference type="ARBA" id="ARBA00022729"/>
    </source>
</evidence>
<dbReference type="GO" id="GO:0006508">
    <property type="term" value="P:proteolysis"/>
    <property type="evidence" value="ECO:0007669"/>
    <property type="project" value="InterPro"/>
</dbReference>
<evidence type="ECO:0000256" key="6">
    <source>
        <dbReference type="ARBA" id="ARBA00023316"/>
    </source>
</evidence>
<evidence type="ECO:0000259" key="12">
    <source>
        <dbReference type="Pfam" id="PF00768"/>
    </source>
</evidence>
<dbReference type="KEGG" id="sutt:SUTMEG_05430"/>
<gene>
    <name evidence="13" type="ORF">SUTMEG_05430</name>
</gene>
<feature type="compositionally biased region" description="Basic residues" evidence="10">
    <location>
        <begin position="66"/>
        <end position="93"/>
    </location>
</feature>
<feature type="chain" id="PRO_5016403203" evidence="11">
    <location>
        <begin position="21"/>
        <end position="369"/>
    </location>
</feature>
<evidence type="ECO:0000256" key="8">
    <source>
        <dbReference type="PIRSR" id="PIRSR618044-2"/>
    </source>
</evidence>
<evidence type="ECO:0000313" key="13">
    <source>
        <dbReference type="EMBL" id="BBF22652.1"/>
    </source>
</evidence>
<dbReference type="GO" id="GO:0008360">
    <property type="term" value="P:regulation of cell shape"/>
    <property type="evidence" value="ECO:0007669"/>
    <property type="project" value="UniProtKB-KW"/>
</dbReference>
<feature type="active site" description="Proton acceptor" evidence="7">
    <location>
        <position position="146"/>
    </location>
</feature>
<feature type="compositionally biased region" description="Low complexity" evidence="10">
    <location>
        <begin position="48"/>
        <end position="65"/>
    </location>
</feature>
<evidence type="ECO:0000256" key="11">
    <source>
        <dbReference type="SAM" id="SignalP"/>
    </source>
</evidence>
<dbReference type="OrthoDB" id="5688590at2"/>
<evidence type="ECO:0000313" key="14">
    <source>
        <dbReference type="Proteomes" id="UP000271003"/>
    </source>
</evidence>
<keyword evidence="2 11" id="KW-0732">Signal</keyword>
<sequence length="369" mass="39642">MPSAALARSASLSLKTLVLAASVSGLLFANGILVPEAQAAQAAQTTQTAQNSAKTAGAKKTSAKTSARKATAKKTSAKKTKRNMKRTSLRRRTGAAPSQATLAGLRKTEDPLALGSSVAYVIDQDTGEELVVKNADIPLPIASVTKLMTALVIAESDLPLDGKVRITREDYVRSNATSKLRNGMTMTREALLKAALVSSDNRAAHALARTYPGGKKAFVRAMNEKAAALGMTNSFFADPTGLDNRNHSSARDLGKLVSAVYEYQTIRTASTLPSARVRAGRQVLDFRTTNRLIGDPSWKIGIQKTGFTTAAGRCMVVQSEVGERRLVMVVLDSPDNSQRALDMRTMRTFVEAEEAFKRDFSDAVPYELF</sequence>
<dbReference type="GO" id="GO:0009252">
    <property type="term" value="P:peptidoglycan biosynthetic process"/>
    <property type="evidence" value="ECO:0007669"/>
    <property type="project" value="UniProtKB-KW"/>
</dbReference>
<evidence type="ECO:0000256" key="10">
    <source>
        <dbReference type="SAM" id="MobiDB-lite"/>
    </source>
</evidence>
<dbReference type="GO" id="GO:0030655">
    <property type="term" value="P:beta-lactam antibiotic catabolic process"/>
    <property type="evidence" value="ECO:0007669"/>
    <property type="project" value="InterPro"/>
</dbReference>
<dbReference type="PANTHER" id="PTHR35333">
    <property type="entry name" value="BETA-LACTAMASE"/>
    <property type="match status" value="1"/>
</dbReference>
<dbReference type="AlphaFoldDB" id="A0A2Z6I8L0"/>
<dbReference type="InterPro" id="IPR001967">
    <property type="entry name" value="Peptidase_S11_N"/>
</dbReference>
<evidence type="ECO:0000256" key="5">
    <source>
        <dbReference type="ARBA" id="ARBA00022984"/>
    </source>
</evidence>
<feature type="active site" description="Acyl-ester intermediate" evidence="7">
    <location>
        <position position="143"/>
    </location>
</feature>
<evidence type="ECO:0000256" key="9">
    <source>
        <dbReference type="RuleBase" id="RU004016"/>
    </source>
</evidence>
<dbReference type="GO" id="GO:0071555">
    <property type="term" value="P:cell wall organization"/>
    <property type="evidence" value="ECO:0007669"/>
    <property type="project" value="UniProtKB-KW"/>
</dbReference>
<keyword evidence="3" id="KW-0378">Hydrolase</keyword>
<dbReference type="SUPFAM" id="SSF56601">
    <property type="entry name" value="beta-lactamase/transpeptidase-like"/>
    <property type="match status" value="1"/>
</dbReference>
<dbReference type="InterPro" id="IPR012338">
    <property type="entry name" value="Beta-lactam/transpept-like"/>
</dbReference>
<dbReference type="GO" id="GO:0046677">
    <property type="term" value="P:response to antibiotic"/>
    <property type="evidence" value="ECO:0007669"/>
    <property type="project" value="InterPro"/>
</dbReference>
<dbReference type="GO" id="GO:0008800">
    <property type="term" value="F:beta-lactamase activity"/>
    <property type="evidence" value="ECO:0007669"/>
    <property type="project" value="InterPro"/>
</dbReference>
<organism evidence="13 14">
    <name type="scientific">Sutterella megalosphaeroides</name>
    <dbReference type="NCBI Taxonomy" id="2494234"/>
    <lineage>
        <taxon>Bacteria</taxon>
        <taxon>Pseudomonadati</taxon>
        <taxon>Pseudomonadota</taxon>
        <taxon>Betaproteobacteria</taxon>
        <taxon>Burkholderiales</taxon>
        <taxon>Sutterellaceae</taxon>
        <taxon>Sutterella</taxon>
    </lineage>
</organism>
<evidence type="ECO:0000256" key="1">
    <source>
        <dbReference type="ARBA" id="ARBA00007164"/>
    </source>
</evidence>
<comment type="similarity">
    <text evidence="1 9">Belongs to the peptidase S11 family.</text>
</comment>
<evidence type="ECO:0000256" key="3">
    <source>
        <dbReference type="ARBA" id="ARBA00022801"/>
    </source>
</evidence>
<name>A0A2Z6I8L0_9BURK</name>
<feature type="binding site" evidence="8">
    <location>
        <position position="304"/>
    </location>
    <ligand>
        <name>substrate</name>
    </ligand>
</feature>
<feature type="signal peptide" evidence="11">
    <location>
        <begin position="1"/>
        <end position="20"/>
    </location>
</feature>
<feature type="domain" description="Peptidase S11 D-alanyl-D-alanine carboxypeptidase A N-terminal" evidence="12">
    <location>
        <begin position="110"/>
        <end position="333"/>
    </location>
</feature>
<keyword evidence="4" id="KW-0133">Cell shape</keyword>
<keyword evidence="14" id="KW-1185">Reference proteome</keyword>
<dbReference type="PANTHER" id="PTHR35333:SF3">
    <property type="entry name" value="BETA-LACTAMASE-TYPE TRANSPEPTIDASE FOLD CONTAINING PROTEIN"/>
    <property type="match status" value="1"/>
</dbReference>
<feature type="active site" evidence="7">
    <location>
        <position position="199"/>
    </location>
</feature>
<keyword evidence="6" id="KW-0961">Cell wall biogenesis/degradation</keyword>
<protein>
    <submittedName>
        <fullName evidence="13">D-alanyl-D-alanine endopeptidase</fullName>
    </submittedName>
</protein>
<dbReference type="PRINTS" id="PR00725">
    <property type="entry name" value="DADACBPTASE1"/>
</dbReference>
<dbReference type="InterPro" id="IPR018044">
    <property type="entry name" value="Peptidase_S11"/>
</dbReference>
<dbReference type="Gene3D" id="3.40.710.10">
    <property type="entry name" value="DD-peptidase/beta-lactamase superfamily"/>
    <property type="match status" value="1"/>
</dbReference>
<feature type="region of interest" description="Disordered" evidence="10">
    <location>
        <begin position="48"/>
        <end position="99"/>
    </location>
</feature>
<dbReference type="GO" id="GO:0009002">
    <property type="term" value="F:serine-type D-Ala-D-Ala carboxypeptidase activity"/>
    <property type="evidence" value="ECO:0007669"/>
    <property type="project" value="InterPro"/>
</dbReference>
<accession>A0A2Z6I8L0</accession>
<dbReference type="InterPro" id="IPR000871">
    <property type="entry name" value="Beta-lactam_class-A"/>
</dbReference>